<protein>
    <submittedName>
        <fullName evidence="2">Calcium-dependent phosphotriesterase</fullName>
    </submittedName>
</protein>
<dbReference type="Pfam" id="PF08450">
    <property type="entry name" value="SGL"/>
    <property type="match status" value="1"/>
</dbReference>
<keyword evidence="3" id="KW-1185">Reference proteome</keyword>
<accession>A0A1Y2BVW9</accession>
<gene>
    <name evidence="2" type="ORF">BCR33DRAFT_720554</name>
</gene>
<dbReference type="InterPro" id="IPR051288">
    <property type="entry name" value="Serum_paraoxonase/arylesterase"/>
</dbReference>
<dbReference type="Gene3D" id="2.120.10.30">
    <property type="entry name" value="TolB, C-terminal domain"/>
    <property type="match status" value="1"/>
</dbReference>
<dbReference type="SUPFAM" id="SSF63829">
    <property type="entry name" value="Calcium-dependent phosphotriesterase"/>
    <property type="match status" value="1"/>
</dbReference>
<dbReference type="InterPro" id="IPR013658">
    <property type="entry name" value="SGL"/>
</dbReference>
<proteinExistence type="predicted"/>
<evidence type="ECO:0000313" key="2">
    <source>
        <dbReference type="EMBL" id="ORY38910.1"/>
    </source>
</evidence>
<dbReference type="Proteomes" id="UP000193642">
    <property type="component" value="Unassembled WGS sequence"/>
</dbReference>
<dbReference type="PANTHER" id="PTHR11799">
    <property type="entry name" value="PARAOXONASE"/>
    <property type="match status" value="1"/>
</dbReference>
<dbReference type="OrthoDB" id="5307922at2759"/>
<reference evidence="2 3" key="1">
    <citation type="submission" date="2016-07" db="EMBL/GenBank/DDBJ databases">
        <title>Pervasive Adenine N6-methylation of Active Genes in Fungi.</title>
        <authorList>
            <consortium name="DOE Joint Genome Institute"/>
            <person name="Mondo S.J."/>
            <person name="Dannebaum R.O."/>
            <person name="Kuo R.C."/>
            <person name="Labutti K."/>
            <person name="Haridas S."/>
            <person name="Kuo A."/>
            <person name="Salamov A."/>
            <person name="Ahrendt S.R."/>
            <person name="Lipzen A."/>
            <person name="Sullivan W."/>
            <person name="Andreopoulos W.B."/>
            <person name="Clum A."/>
            <person name="Lindquist E."/>
            <person name="Daum C."/>
            <person name="Ramamoorthy G.K."/>
            <person name="Gryganskyi A."/>
            <person name="Culley D."/>
            <person name="Magnuson J.K."/>
            <person name="James T.Y."/>
            <person name="O'Malley M.A."/>
            <person name="Stajich J.E."/>
            <person name="Spatafora J.W."/>
            <person name="Visel A."/>
            <person name="Grigoriev I.V."/>
        </authorList>
    </citation>
    <scope>NUCLEOTIDE SEQUENCE [LARGE SCALE GENOMIC DNA]</scope>
    <source>
        <strain evidence="2 3">JEL800</strain>
    </source>
</reference>
<name>A0A1Y2BVW9_9FUNG</name>
<dbReference type="InterPro" id="IPR011042">
    <property type="entry name" value="6-blade_b-propeller_TolB-like"/>
</dbReference>
<dbReference type="PANTHER" id="PTHR11799:SF12">
    <property type="entry name" value="PARAOXONASE-RELATED"/>
    <property type="match status" value="1"/>
</dbReference>
<dbReference type="AlphaFoldDB" id="A0A1Y2BVW9"/>
<feature type="domain" description="SMP-30/Gluconolactonase/LRE-like region" evidence="1">
    <location>
        <begin position="181"/>
        <end position="270"/>
    </location>
</feature>
<evidence type="ECO:0000313" key="3">
    <source>
        <dbReference type="Proteomes" id="UP000193642"/>
    </source>
</evidence>
<sequence length="383" mass="41367">MFGPLLTIVTGILLAILYFPAEQHLRLSGIFPSRTEAALRVLATQPKTSKCRNIGSQLGLSCETVVVNPAFGIAYLACEPMTSRLNYNPTMGNLKGEYAGHGAVYSLDLKTEAIAKLSFSSPLPSNLTILGLNFALKDKNTAILALTNHNPNGGRIETVSHTKGSLTLDPIDSFKTKQFFDWPNSLAVLPDGSFYATSGPKHILEVFTPIQLGSIIYYDAETKKARVVAKDINFANGLSFSPDGSHLYAASTNEGLLIYKRTNLDSGALKLVEKVAIPFYADNVSVHPKTGAVYVTGHGNAVSFLLTMRDFKGESKSPSFVSRVVNNTGEDVFYGHKYKQEIVFVGTDDMFSTVSHVAVDLGGRKTLFGALATKGVGVCDWVL</sequence>
<comment type="caution">
    <text evidence="2">The sequence shown here is derived from an EMBL/GenBank/DDBJ whole genome shotgun (WGS) entry which is preliminary data.</text>
</comment>
<organism evidence="2 3">
    <name type="scientific">Rhizoclosmatium globosum</name>
    <dbReference type="NCBI Taxonomy" id="329046"/>
    <lineage>
        <taxon>Eukaryota</taxon>
        <taxon>Fungi</taxon>
        <taxon>Fungi incertae sedis</taxon>
        <taxon>Chytridiomycota</taxon>
        <taxon>Chytridiomycota incertae sedis</taxon>
        <taxon>Chytridiomycetes</taxon>
        <taxon>Chytridiales</taxon>
        <taxon>Chytriomycetaceae</taxon>
        <taxon>Rhizoclosmatium</taxon>
    </lineage>
</organism>
<evidence type="ECO:0000259" key="1">
    <source>
        <dbReference type="Pfam" id="PF08450"/>
    </source>
</evidence>
<dbReference type="EMBL" id="MCGO01000042">
    <property type="protein sequence ID" value="ORY38910.1"/>
    <property type="molecule type" value="Genomic_DNA"/>
</dbReference>